<dbReference type="GO" id="GO:0005783">
    <property type="term" value="C:endoplasmic reticulum"/>
    <property type="evidence" value="ECO:0007669"/>
    <property type="project" value="TreeGrafter"/>
</dbReference>
<dbReference type="SUPFAM" id="SSF52833">
    <property type="entry name" value="Thioredoxin-like"/>
    <property type="match status" value="3"/>
</dbReference>
<dbReference type="GO" id="GO:0006457">
    <property type="term" value="P:protein folding"/>
    <property type="evidence" value="ECO:0007669"/>
    <property type="project" value="TreeGrafter"/>
</dbReference>
<dbReference type="InterPro" id="IPR013766">
    <property type="entry name" value="Thioredoxin_domain"/>
</dbReference>
<feature type="domain" description="Thioredoxin" evidence="7">
    <location>
        <begin position="256"/>
        <end position="364"/>
    </location>
</feature>
<dbReference type="InterPro" id="IPR051063">
    <property type="entry name" value="PDI"/>
</dbReference>
<dbReference type="PROSITE" id="PS00194">
    <property type="entry name" value="THIOREDOXIN_1"/>
    <property type="match status" value="3"/>
</dbReference>
<evidence type="ECO:0000259" key="7">
    <source>
        <dbReference type="PROSITE" id="PS51352"/>
    </source>
</evidence>
<dbReference type="InterPro" id="IPR036249">
    <property type="entry name" value="Thioredoxin-like_sf"/>
</dbReference>
<evidence type="ECO:0000256" key="4">
    <source>
        <dbReference type="ARBA" id="ARBA00023284"/>
    </source>
</evidence>
<feature type="domain" description="Thioredoxin" evidence="7">
    <location>
        <begin position="117"/>
        <end position="249"/>
    </location>
</feature>
<organism evidence="8 9">
    <name type="scientific">Galendromus occidentalis</name>
    <name type="common">western predatory mite</name>
    <dbReference type="NCBI Taxonomy" id="34638"/>
    <lineage>
        <taxon>Eukaryota</taxon>
        <taxon>Metazoa</taxon>
        <taxon>Ecdysozoa</taxon>
        <taxon>Arthropoda</taxon>
        <taxon>Chelicerata</taxon>
        <taxon>Arachnida</taxon>
        <taxon>Acari</taxon>
        <taxon>Parasitiformes</taxon>
        <taxon>Mesostigmata</taxon>
        <taxon>Gamasina</taxon>
        <taxon>Phytoseioidea</taxon>
        <taxon>Phytoseiidae</taxon>
        <taxon>Typhlodrominae</taxon>
        <taxon>Galendromus</taxon>
    </lineage>
</organism>
<protein>
    <submittedName>
        <fullName evidence="9">Thioredoxin domain-containing protein 5</fullName>
    </submittedName>
</protein>
<comment type="similarity">
    <text evidence="1 5">Belongs to the protein disulfide isomerase family.</text>
</comment>
<keyword evidence="2 6" id="KW-0732">Signal</keyword>
<dbReference type="InterPro" id="IPR005788">
    <property type="entry name" value="PDI_thioredoxin-like_dom"/>
</dbReference>
<dbReference type="KEGG" id="goe:100904179"/>
<dbReference type="NCBIfam" id="TIGR01126">
    <property type="entry name" value="pdi_dom"/>
    <property type="match status" value="2"/>
</dbReference>
<gene>
    <name evidence="9" type="primary">LOC100904179</name>
</gene>
<feature type="signal peptide" evidence="6">
    <location>
        <begin position="1"/>
        <end position="17"/>
    </location>
</feature>
<dbReference type="PRINTS" id="PR00421">
    <property type="entry name" value="THIOREDOXIN"/>
</dbReference>
<dbReference type="Proteomes" id="UP000694867">
    <property type="component" value="Unplaced"/>
</dbReference>
<dbReference type="RefSeq" id="XP_028967068.1">
    <property type="nucleotide sequence ID" value="XM_029111235.1"/>
</dbReference>
<keyword evidence="4" id="KW-0676">Redox-active center</keyword>
<keyword evidence="8" id="KW-1185">Reference proteome</keyword>
<accession>A0AAJ7WIC8</accession>
<dbReference type="InterPro" id="IPR017937">
    <property type="entry name" value="Thioredoxin_CS"/>
</dbReference>
<evidence type="ECO:0000256" key="3">
    <source>
        <dbReference type="ARBA" id="ARBA00022737"/>
    </source>
</evidence>
<sequence>MKLAVVALSALLAAVSAEDDLFKGDSVVSLDEAAFDALEDKAYFVKFYAPWCGHCQRLASTWEELGEKLAQNDKVVIAKVDCTEQTALCSKHDIQGYPTLKFFEAGKYSDGEKYRGRRELDALSSFVSEKLGEKTIEKKQPKGLYELTENNFDEHVKEGKHFIKFFAPWCGHCKNLAPTWEDLAASYAESTGVTIASVDCTEHKAVCSRFEIKGYPTLLFLQNGGKTVEKYQGSRTIEDLTKFVDKLVKEEAKHEEENPEAAPLLLTEDTFESTIASGVTFVKFFAPWCGHCRNLAPTWTDLARKVTTAKIAKVDCTEQDRICSEKEIQGYPSLILYKDGARVEEYNGSRDLDDLKEFVERHLSGTKDEL</sequence>
<evidence type="ECO:0000256" key="2">
    <source>
        <dbReference type="ARBA" id="ARBA00022729"/>
    </source>
</evidence>
<evidence type="ECO:0000256" key="1">
    <source>
        <dbReference type="ARBA" id="ARBA00006347"/>
    </source>
</evidence>
<dbReference type="AlphaFoldDB" id="A0AAJ7WIC8"/>
<feature type="domain" description="Thioredoxin" evidence="7">
    <location>
        <begin position="6"/>
        <end position="107"/>
    </location>
</feature>
<dbReference type="Pfam" id="PF00085">
    <property type="entry name" value="Thioredoxin"/>
    <property type="match status" value="3"/>
</dbReference>
<evidence type="ECO:0000256" key="6">
    <source>
        <dbReference type="SAM" id="SignalP"/>
    </source>
</evidence>
<keyword evidence="3" id="KW-0677">Repeat</keyword>
<dbReference type="PANTHER" id="PTHR45672:SF3">
    <property type="entry name" value="THIOREDOXIN DOMAIN-CONTAINING PROTEIN 5"/>
    <property type="match status" value="1"/>
</dbReference>
<evidence type="ECO:0000313" key="9">
    <source>
        <dbReference type="RefSeq" id="XP_028967068.1"/>
    </source>
</evidence>
<dbReference type="PANTHER" id="PTHR45672">
    <property type="entry name" value="PROTEIN DISULFIDE-ISOMERASE C17H9.14C-RELATED"/>
    <property type="match status" value="1"/>
</dbReference>
<reference evidence="9" key="1">
    <citation type="submission" date="2025-08" db="UniProtKB">
        <authorList>
            <consortium name="RefSeq"/>
        </authorList>
    </citation>
    <scope>IDENTIFICATION</scope>
</reference>
<evidence type="ECO:0000313" key="8">
    <source>
        <dbReference type="Proteomes" id="UP000694867"/>
    </source>
</evidence>
<proteinExistence type="inferred from homology"/>
<feature type="chain" id="PRO_5042560017" evidence="6">
    <location>
        <begin position="18"/>
        <end position="370"/>
    </location>
</feature>
<name>A0AAJ7WIC8_9ACAR</name>
<dbReference type="CTD" id="32124"/>
<dbReference type="GO" id="GO:0003756">
    <property type="term" value="F:protein disulfide isomerase activity"/>
    <property type="evidence" value="ECO:0007669"/>
    <property type="project" value="InterPro"/>
</dbReference>
<dbReference type="Gene3D" id="3.40.30.10">
    <property type="entry name" value="Glutaredoxin"/>
    <property type="match status" value="3"/>
</dbReference>
<dbReference type="PROSITE" id="PS51352">
    <property type="entry name" value="THIOREDOXIN_2"/>
    <property type="match status" value="3"/>
</dbReference>
<evidence type="ECO:0000256" key="5">
    <source>
        <dbReference type="RuleBase" id="RU004208"/>
    </source>
</evidence>
<dbReference type="GeneID" id="100904179"/>